<dbReference type="InterPro" id="IPR008335">
    <property type="entry name" value="Mopterin_OxRdtase_euk"/>
</dbReference>
<evidence type="ECO:0000259" key="3">
    <source>
        <dbReference type="Pfam" id="PF00174"/>
    </source>
</evidence>
<keyword evidence="2" id="KW-0472">Membrane</keyword>
<protein>
    <submittedName>
        <fullName evidence="4">Molybdopterin-dependent oxidoreductase</fullName>
    </submittedName>
</protein>
<keyword evidence="5" id="KW-1185">Reference proteome</keyword>
<dbReference type="SUPFAM" id="SSF56524">
    <property type="entry name" value="Oxidoreductase molybdopterin-binding domain"/>
    <property type="match status" value="1"/>
</dbReference>
<dbReference type="SUPFAM" id="SSF81296">
    <property type="entry name" value="E set domains"/>
    <property type="match status" value="1"/>
</dbReference>
<dbReference type="Pfam" id="PF00174">
    <property type="entry name" value="Oxidored_molyb"/>
    <property type="match status" value="1"/>
</dbReference>
<evidence type="ECO:0000256" key="2">
    <source>
        <dbReference type="SAM" id="Phobius"/>
    </source>
</evidence>
<dbReference type="Gene3D" id="3.90.420.10">
    <property type="entry name" value="Oxidoreductase, molybdopterin-binding domain"/>
    <property type="match status" value="1"/>
</dbReference>
<evidence type="ECO:0000256" key="1">
    <source>
        <dbReference type="SAM" id="MobiDB-lite"/>
    </source>
</evidence>
<proteinExistence type="predicted"/>
<feature type="transmembrane region" description="Helical" evidence="2">
    <location>
        <begin position="133"/>
        <end position="154"/>
    </location>
</feature>
<accession>A0ABY6P1P0</accession>
<dbReference type="EMBL" id="CP110615">
    <property type="protein sequence ID" value="UZJ25196.1"/>
    <property type="molecule type" value="Genomic_DNA"/>
</dbReference>
<keyword evidence="2" id="KW-0812">Transmembrane</keyword>
<feature type="transmembrane region" description="Helical" evidence="2">
    <location>
        <begin position="83"/>
        <end position="102"/>
    </location>
</feature>
<evidence type="ECO:0000313" key="5">
    <source>
        <dbReference type="Proteomes" id="UP001164965"/>
    </source>
</evidence>
<dbReference type="Proteomes" id="UP001164965">
    <property type="component" value="Chromosome"/>
</dbReference>
<dbReference type="RefSeq" id="WP_265383302.1">
    <property type="nucleotide sequence ID" value="NZ_CP110615.1"/>
</dbReference>
<evidence type="ECO:0000313" key="4">
    <source>
        <dbReference type="EMBL" id="UZJ25196.1"/>
    </source>
</evidence>
<dbReference type="InterPro" id="IPR000572">
    <property type="entry name" value="OxRdtase_Mopterin-bd_dom"/>
</dbReference>
<keyword evidence="2" id="KW-1133">Transmembrane helix</keyword>
<dbReference type="InterPro" id="IPR036374">
    <property type="entry name" value="OxRdtase_Mopterin-bd_sf"/>
</dbReference>
<feature type="transmembrane region" description="Helical" evidence="2">
    <location>
        <begin position="109"/>
        <end position="127"/>
    </location>
</feature>
<dbReference type="Gene3D" id="2.60.40.650">
    <property type="match status" value="1"/>
</dbReference>
<feature type="transmembrane region" description="Helical" evidence="2">
    <location>
        <begin position="23"/>
        <end position="43"/>
    </location>
</feature>
<gene>
    <name evidence="4" type="ORF">RHODO2019_01430</name>
</gene>
<reference evidence="4" key="1">
    <citation type="submission" date="2022-10" db="EMBL/GenBank/DDBJ databases">
        <title>Rhodococcus sp.75.</title>
        <authorList>
            <person name="Sun M."/>
        </authorList>
    </citation>
    <scope>NUCLEOTIDE SEQUENCE</scope>
    <source>
        <strain evidence="4">75</strain>
    </source>
</reference>
<name>A0ABY6P1P0_9NOCA</name>
<dbReference type="InterPro" id="IPR014756">
    <property type="entry name" value="Ig_E-set"/>
</dbReference>
<organism evidence="4 5">
    <name type="scientific">Rhodococcus antarcticus</name>
    <dbReference type="NCBI Taxonomy" id="2987751"/>
    <lineage>
        <taxon>Bacteria</taxon>
        <taxon>Bacillati</taxon>
        <taxon>Actinomycetota</taxon>
        <taxon>Actinomycetes</taxon>
        <taxon>Mycobacteriales</taxon>
        <taxon>Nocardiaceae</taxon>
        <taxon>Rhodococcus</taxon>
    </lineage>
</organism>
<dbReference type="PANTHER" id="PTHR19372">
    <property type="entry name" value="SULFITE REDUCTASE"/>
    <property type="match status" value="1"/>
</dbReference>
<dbReference type="PRINTS" id="PR00407">
    <property type="entry name" value="EUMOPTERIN"/>
</dbReference>
<sequence length="531" mass="54922">MSTDVRDRPSTAVPAPHPLPRRVGALIGVLAVAAALGVAHLAAGLVQLPSSPYLAVGNAFIDLTPPWLKTFAVDQFGTNDKTALLTGMALVLVALGAGVGLLARCDTRLGVAGVVVLGLVGLVAVLTRPDTTAVGVLAPLVALVAGVGALLWLLHAARTSWPAAVARTPRGTVLPVSRRTFLGTSTAVAAGAGVATVLGRAAGSSVDVAAAQARVGTLTPVTTLPAVPAGADFTADGGLPFITPNADFYRIDTALSVPRLSAADWSLRIHGMVDREITLTLDDLLARELVEQRVTFTCVSYDLGSNLVGTADWVGVSLRDVLLEAGVQDGADQIFSTSVDGFTASTPVDTVMEPDRGAMLAVNMNGEPLPAEHGFPVRMLVPGLFGFVSATKWIVDIELTTYADKQAYWTPRGWSDHGPVKQASKIVSGSSVASGSGFTTTLTGAAWDQHTGITGVEVRLDDGPWQPARMGADGGRDAWRMWRADLTGVPAGEHTAQCRATNAEGTQQTATPAPPNPDGATGWHTVRVKVG</sequence>
<dbReference type="PANTHER" id="PTHR19372:SF7">
    <property type="entry name" value="SULFITE OXIDASE, MITOCHONDRIAL"/>
    <property type="match status" value="1"/>
</dbReference>
<feature type="region of interest" description="Disordered" evidence="1">
    <location>
        <begin position="501"/>
        <end position="531"/>
    </location>
</feature>
<feature type="domain" description="Oxidoreductase molybdopterin-binding" evidence="3">
    <location>
        <begin position="255"/>
        <end position="409"/>
    </location>
</feature>